<organism evidence="1 2">
    <name type="scientific">Candidatus Borkfalkia faecipullorum</name>
    <dbReference type="NCBI Taxonomy" id="2838510"/>
    <lineage>
        <taxon>Bacteria</taxon>
        <taxon>Bacillati</taxon>
        <taxon>Bacillota</taxon>
        <taxon>Clostridia</taxon>
        <taxon>Christensenellales</taxon>
        <taxon>Christensenellaceae</taxon>
        <taxon>Candidatus Borkfalkia</taxon>
    </lineage>
</organism>
<sequence length="196" mass="22845">MDKKQEFLDLYDKYIKRDGADELKKYLLKSDFFTAPASSKYHCNHEGGLCEHSVNTFYRLLKNVQNEYGKDWEKVYSYETIAICGLLHDLCKIDFYKLDYRNVKENGEWVKKPWYSREELLPYGHGEKSVYIISGFMRLKRDEAMAINWHMGGFDMRARGGDGSVSEAYALFPLAVLVHVSDLEATYIDENHGLPQ</sequence>
<proteinExistence type="predicted"/>
<dbReference type="EMBL" id="DXFX01000112">
    <property type="protein sequence ID" value="HIX08529.1"/>
    <property type="molecule type" value="Genomic_DNA"/>
</dbReference>
<evidence type="ECO:0008006" key="3">
    <source>
        <dbReference type="Google" id="ProtNLM"/>
    </source>
</evidence>
<reference evidence="1" key="1">
    <citation type="journal article" date="2021" name="PeerJ">
        <title>Extensive microbial diversity within the chicken gut microbiome revealed by metagenomics and culture.</title>
        <authorList>
            <person name="Gilroy R."/>
            <person name="Ravi A."/>
            <person name="Getino M."/>
            <person name="Pursley I."/>
            <person name="Horton D.L."/>
            <person name="Alikhan N.F."/>
            <person name="Baker D."/>
            <person name="Gharbi K."/>
            <person name="Hall N."/>
            <person name="Watson M."/>
            <person name="Adriaenssens E.M."/>
            <person name="Foster-Nyarko E."/>
            <person name="Jarju S."/>
            <person name="Secka A."/>
            <person name="Antonio M."/>
            <person name="Oren A."/>
            <person name="Chaudhuri R.R."/>
            <person name="La Ragione R."/>
            <person name="Hildebrand F."/>
            <person name="Pallen M.J."/>
        </authorList>
    </citation>
    <scope>NUCLEOTIDE SEQUENCE</scope>
    <source>
        <strain evidence="1">811</strain>
    </source>
</reference>
<gene>
    <name evidence="1" type="ORF">H9741_08675</name>
</gene>
<evidence type="ECO:0000313" key="2">
    <source>
        <dbReference type="Proteomes" id="UP000824204"/>
    </source>
</evidence>
<dbReference type="Proteomes" id="UP000824204">
    <property type="component" value="Unassembled WGS sequence"/>
</dbReference>
<name>A0A9D2AG47_9FIRM</name>
<comment type="caution">
    <text evidence="1">The sequence shown here is derived from an EMBL/GenBank/DDBJ whole genome shotgun (WGS) entry which is preliminary data.</text>
</comment>
<dbReference type="AlphaFoldDB" id="A0A9D2AG47"/>
<reference evidence="1" key="2">
    <citation type="submission" date="2021-04" db="EMBL/GenBank/DDBJ databases">
        <authorList>
            <person name="Gilroy R."/>
        </authorList>
    </citation>
    <scope>NUCLEOTIDE SEQUENCE</scope>
    <source>
        <strain evidence="1">811</strain>
    </source>
</reference>
<evidence type="ECO:0000313" key="1">
    <source>
        <dbReference type="EMBL" id="HIX08529.1"/>
    </source>
</evidence>
<dbReference type="Gene3D" id="1.10.3210.10">
    <property type="entry name" value="Hypothetical protein af1432"/>
    <property type="match status" value="1"/>
</dbReference>
<accession>A0A9D2AG47</accession>
<protein>
    <recommendedName>
        <fullName evidence="3">Hydrolase</fullName>
    </recommendedName>
</protein>